<dbReference type="FunFam" id="3.20.20.140:FF:000044">
    <property type="entry name" value="Polymerase/histidinol phosphatase-like protein"/>
    <property type="match status" value="1"/>
</dbReference>
<comment type="similarity">
    <text evidence="2">Belongs to the eukaryotic/archaeal RNase P protein component 3 family.</text>
</comment>
<evidence type="ECO:0000256" key="3">
    <source>
        <dbReference type="ARBA" id="ARBA00022694"/>
    </source>
</evidence>
<feature type="region of interest" description="Disordered" evidence="6">
    <location>
        <begin position="61"/>
        <end position="89"/>
    </location>
</feature>
<evidence type="ECO:0000256" key="6">
    <source>
        <dbReference type="SAM" id="MobiDB-lite"/>
    </source>
</evidence>
<evidence type="ECO:0000256" key="1">
    <source>
        <dbReference type="ARBA" id="ARBA00004123"/>
    </source>
</evidence>
<dbReference type="PANTHER" id="PTHR13031">
    <property type="entry name" value="RIBONUCLEASE P SUBUNIT P30"/>
    <property type="match status" value="1"/>
</dbReference>
<dbReference type="Gene3D" id="3.20.20.140">
    <property type="entry name" value="Metal-dependent hydrolases"/>
    <property type="match status" value="1"/>
</dbReference>
<evidence type="ECO:0000256" key="5">
    <source>
        <dbReference type="ARBA" id="ARBA00023242"/>
    </source>
</evidence>
<comment type="caution">
    <text evidence="8">The sequence shown here is derived from an EMBL/GenBank/DDBJ whole genome shotgun (WGS) entry which is preliminary data.</text>
</comment>
<protein>
    <recommendedName>
        <fullName evidence="10">RNase P subunit p30 family protein</fullName>
    </recommendedName>
</protein>
<keyword evidence="5" id="KW-0539">Nucleus</keyword>
<dbReference type="PANTHER" id="PTHR13031:SF0">
    <property type="entry name" value="RIBONUCLEASE P PROTEIN SUBUNIT P30"/>
    <property type="match status" value="1"/>
</dbReference>
<keyword evidence="3" id="KW-0819">tRNA processing</keyword>
<dbReference type="Pfam" id="PF01876">
    <property type="entry name" value="RNase_P_p30"/>
    <property type="match status" value="1"/>
</dbReference>
<evidence type="ECO:0000313" key="8">
    <source>
        <dbReference type="EMBL" id="KAF0933934.1"/>
    </source>
</evidence>
<keyword evidence="7" id="KW-0732">Signal</keyword>
<evidence type="ECO:0000256" key="7">
    <source>
        <dbReference type="SAM" id="SignalP"/>
    </source>
</evidence>
<evidence type="ECO:0000256" key="2">
    <source>
        <dbReference type="ARBA" id="ARBA00007331"/>
    </source>
</evidence>
<dbReference type="GO" id="GO:0016787">
    <property type="term" value="F:hydrolase activity"/>
    <property type="evidence" value="ECO:0007669"/>
    <property type="project" value="UniProtKB-KW"/>
</dbReference>
<keyword evidence="9" id="KW-1185">Reference proteome</keyword>
<comment type="subcellular location">
    <subcellularLocation>
        <location evidence="1">Nucleus</location>
    </subcellularLocation>
</comment>
<proteinExistence type="inferred from homology"/>
<dbReference type="AlphaFoldDB" id="A0A6G1FAN4"/>
<dbReference type="OrthoDB" id="17948at2759"/>
<feature type="region of interest" description="Disordered" evidence="6">
    <location>
        <begin position="622"/>
        <end position="647"/>
    </location>
</feature>
<dbReference type="GO" id="GO:0003723">
    <property type="term" value="F:RNA binding"/>
    <property type="evidence" value="ECO:0007669"/>
    <property type="project" value="TreeGrafter"/>
</dbReference>
<dbReference type="InterPro" id="IPR002738">
    <property type="entry name" value="RNase_P_p30"/>
</dbReference>
<feature type="signal peptide" evidence="7">
    <location>
        <begin position="1"/>
        <end position="17"/>
    </location>
</feature>
<feature type="chain" id="PRO_5026024731" description="RNase P subunit p30 family protein" evidence="7">
    <location>
        <begin position="18"/>
        <end position="736"/>
    </location>
</feature>
<organism evidence="8 9">
    <name type="scientific">Oryza meyeriana var. granulata</name>
    <dbReference type="NCBI Taxonomy" id="110450"/>
    <lineage>
        <taxon>Eukaryota</taxon>
        <taxon>Viridiplantae</taxon>
        <taxon>Streptophyta</taxon>
        <taxon>Embryophyta</taxon>
        <taxon>Tracheophyta</taxon>
        <taxon>Spermatophyta</taxon>
        <taxon>Magnoliopsida</taxon>
        <taxon>Liliopsida</taxon>
        <taxon>Poales</taxon>
        <taxon>Poaceae</taxon>
        <taxon>BOP clade</taxon>
        <taxon>Oryzoideae</taxon>
        <taxon>Oryzeae</taxon>
        <taxon>Oryzinae</taxon>
        <taxon>Oryza</taxon>
        <taxon>Oryza meyeriana</taxon>
    </lineage>
</organism>
<dbReference type="InterPro" id="IPR016195">
    <property type="entry name" value="Pol/histidinol_Pase-like"/>
</dbReference>
<accession>A0A6G1FAN4</accession>
<sequence>MAATALFFDLSLLPADADSDSDSTSRLLAAARALELGYSSVALDHPHRGLLDDSHSATTRRIAPFPPSLPPSHSAASLYRRNGSPTSSHPFRQFTRVTLSLDSAAACASALAPSAARLLRTYDLVAARPLTQAALDHLCQAQAASDHLDILSIDFSHKLPFRLKLPMLKLALQRGLHLEIAYSPLIADADSRRQVLAQAKLLADWTKGKNLIISSAACTANEIRGPYDVINLCAYLLGLSTQQAKAAISANCRSLISKSLRKKHFYKETVRIDRLLPNEQLNPSNFKFGDWIGCDPMSHKGDVQPLEASLEPSSNKAQLPGSPVNGLTKMLHQKPCHADESVLVDQPDKSSNYRDIPLPAGTQEVKLDRGEVLCGLSTLPPSFGHQNVSTILDKPGQDENIMAHQMQAGAVPSVELKSIDKHIEFVQDIMQLDDTESRKINLTVGARTPSSDDNLVCSAFPSMMELSDATLVDMCPHQSNGILDYGEACTKCDSDFTSCGRVDQSPLDPEIPSGSIVLPEDKVLDLYNGVSVDAEAPSDPVVQLHSDLCRDVMMPHHVIKGGTEQITGEKIIHSMRDKVESIDRNSIISTAHALHGRETTSTALMYDKGLKDTTLGTDELRKQDSNETSTSFDEDIDIHRQPPNNSYASGEVEVLPVRSEKRIRKVWVHHTAYLPFLGLIKSVPFKKKACKYKLSSLSRFERSLREHDSNGRPHPHRRTHMWGPNGNLCSQYHAYH</sequence>
<dbReference type="SUPFAM" id="SSF89550">
    <property type="entry name" value="PHP domain-like"/>
    <property type="match status" value="1"/>
</dbReference>
<gene>
    <name evidence="8" type="ORF">E2562_020845</name>
</gene>
<evidence type="ECO:0000256" key="4">
    <source>
        <dbReference type="ARBA" id="ARBA00022801"/>
    </source>
</evidence>
<evidence type="ECO:0000313" key="9">
    <source>
        <dbReference type="Proteomes" id="UP000479710"/>
    </source>
</evidence>
<reference evidence="8 9" key="1">
    <citation type="submission" date="2019-11" db="EMBL/GenBank/DDBJ databases">
        <title>Whole genome sequence of Oryza granulata.</title>
        <authorList>
            <person name="Li W."/>
        </authorList>
    </citation>
    <scope>NUCLEOTIDE SEQUENCE [LARGE SCALE GENOMIC DNA]</scope>
    <source>
        <strain evidence="9">cv. Menghai</strain>
        <tissue evidence="8">Leaf</tissue>
    </source>
</reference>
<name>A0A6G1FAN4_9ORYZ</name>
<dbReference type="Proteomes" id="UP000479710">
    <property type="component" value="Unassembled WGS sequence"/>
</dbReference>
<keyword evidence="4" id="KW-0378">Hydrolase</keyword>
<dbReference type="GO" id="GO:0005655">
    <property type="term" value="C:nucleolar ribonuclease P complex"/>
    <property type="evidence" value="ECO:0007669"/>
    <property type="project" value="TreeGrafter"/>
</dbReference>
<dbReference type="EMBL" id="SPHZ02000001">
    <property type="protein sequence ID" value="KAF0933934.1"/>
    <property type="molecule type" value="Genomic_DNA"/>
</dbReference>
<evidence type="ECO:0008006" key="10">
    <source>
        <dbReference type="Google" id="ProtNLM"/>
    </source>
</evidence>
<dbReference type="GO" id="GO:0008033">
    <property type="term" value="P:tRNA processing"/>
    <property type="evidence" value="ECO:0007669"/>
    <property type="project" value="UniProtKB-KW"/>
</dbReference>